<comment type="caution">
    <text evidence="2">The sequence shown here is derived from an EMBL/GenBank/DDBJ whole genome shotgun (WGS) entry which is preliminary data.</text>
</comment>
<evidence type="ECO:0000313" key="3">
    <source>
        <dbReference type="Proteomes" id="UP001140502"/>
    </source>
</evidence>
<dbReference type="Proteomes" id="UP001140502">
    <property type="component" value="Unassembled WGS sequence"/>
</dbReference>
<evidence type="ECO:0000256" key="1">
    <source>
        <dbReference type="SAM" id="MobiDB-lite"/>
    </source>
</evidence>
<protein>
    <submittedName>
        <fullName evidence="2">Uncharacterized protein</fullName>
    </submittedName>
</protein>
<name>A0A9W8W769_9HYPO</name>
<evidence type="ECO:0000313" key="2">
    <source>
        <dbReference type="EMBL" id="KAJ4314353.1"/>
    </source>
</evidence>
<feature type="compositionally biased region" description="Low complexity" evidence="1">
    <location>
        <begin position="1"/>
        <end position="20"/>
    </location>
</feature>
<feature type="region of interest" description="Disordered" evidence="1">
    <location>
        <begin position="1"/>
        <end position="24"/>
    </location>
</feature>
<organism evidence="2 3">
    <name type="scientific">Fusarium piperis</name>
    <dbReference type="NCBI Taxonomy" id="1435070"/>
    <lineage>
        <taxon>Eukaryota</taxon>
        <taxon>Fungi</taxon>
        <taxon>Dikarya</taxon>
        <taxon>Ascomycota</taxon>
        <taxon>Pezizomycotina</taxon>
        <taxon>Sordariomycetes</taxon>
        <taxon>Hypocreomycetidae</taxon>
        <taxon>Hypocreales</taxon>
        <taxon>Nectriaceae</taxon>
        <taxon>Fusarium</taxon>
        <taxon>Fusarium solani species complex</taxon>
    </lineage>
</organism>
<dbReference type="AlphaFoldDB" id="A0A9W8W769"/>
<sequence>MSDSNNNQQQQQQPQGSQPGLIGSHYQYAKGAAEATVGVLTGSHAWKASGEQDKAAGLAALKKVGEMREQQDPNHEHGYGRAEEIAGKVTGCQGMEREGHASVHKKE</sequence>
<keyword evidence="3" id="KW-1185">Reference proteome</keyword>
<dbReference type="OrthoDB" id="9999611at2759"/>
<gene>
    <name evidence="2" type="ORF">N0V84_008931</name>
</gene>
<reference evidence="2" key="1">
    <citation type="submission" date="2022-10" db="EMBL/GenBank/DDBJ databases">
        <title>Tapping the CABI collections for fungal endophytes: first genome assemblies for Collariella, Neodidymelliopsis, Ascochyta clinopodiicola, Didymella pomorum, Didymosphaeria variabile, Neocosmospora piperis and Neocucurbitaria cava.</title>
        <authorList>
            <person name="Hill R."/>
        </authorList>
    </citation>
    <scope>NUCLEOTIDE SEQUENCE</scope>
    <source>
        <strain evidence="2">IMI 366586</strain>
    </source>
</reference>
<dbReference type="EMBL" id="JAPEUR010000232">
    <property type="protein sequence ID" value="KAJ4314353.1"/>
    <property type="molecule type" value="Genomic_DNA"/>
</dbReference>
<proteinExistence type="predicted"/>
<accession>A0A9W8W769</accession>